<evidence type="ECO:0000313" key="2">
    <source>
        <dbReference type="Proteomes" id="UP000234681"/>
    </source>
</evidence>
<dbReference type="Proteomes" id="UP000234681">
    <property type="component" value="Chromosome 13"/>
</dbReference>
<protein>
    <submittedName>
        <fullName evidence="1">RCG46325</fullName>
    </submittedName>
</protein>
<sequence length="24" mass="2857">MFISLSLMIIFLCRTNKVHLVVMF</sequence>
<accession>A6IDJ9</accession>
<proteinExistence type="predicted"/>
<dbReference type="EMBL" id="CH473958">
    <property type="protein sequence ID" value="EDM09298.1"/>
    <property type="molecule type" value="Genomic_DNA"/>
</dbReference>
<dbReference type="AlphaFoldDB" id="A6IDJ9"/>
<organism evidence="1 2">
    <name type="scientific">Rattus norvegicus</name>
    <name type="common">Rat</name>
    <dbReference type="NCBI Taxonomy" id="10116"/>
    <lineage>
        <taxon>Eukaryota</taxon>
        <taxon>Metazoa</taxon>
        <taxon>Chordata</taxon>
        <taxon>Craniata</taxon>
        <taxon>Vertebrata</taxon>
        <taxon>Euteleostomi</taxon>
        <taxon>Mammalia</taxon>
        <taxon>Eutheria</taxon>
        <taxon>Euarchontoglires</taxon>
        <taxon>Glires</taxon>
        <taxon>Rodentia</taxon>
        <taxon>Myomorpha</taxon>
        <taxon>Muroidea</taxon>
        <taxon>Muridae</taxon>
        <taxon>Murinae</taxon>
        <taxon>Rattus</taxon>
    </lineage>
</organism>
<evidence type="ECO:0000313" key="1">
    <source>
        <dbReference type="EMBL" id="EDM09298.1"/>
    </source>
</evidence>
<gene>
    <name evidence="1" type="ORF">rCG_46325</name>
</gene>
<name>A6IDJ9_RAT</name>
<reference evidence="1 2" key="1">
    <citation type="submission" date="2005-09" db="EMBL/GenBank/DDBJ databases">
        <authorList>
            <person name="Mural R.J."/>
            <person name="Li P.W."/>
            <person name="Adams M.D."/>
            <person name="Amanatides P.G."/>
            <person name="Baden-Tillson H."/>
            <person name="Barnstead M."/>
            <person name="Chin S.H."/>
            <person name="Dew I."/>
            <person name="Evans C.A."/>
            <person name="Ferriera S."/>
            <person name="Flanigan M."/>
            <person name="Fosler C."/>
            <person name="Glodek A."/>
            <person name="Gu Z."/>
            <person name="Holt R.A."/>
            <person name="Jennings D."/>
            <person name="Kraft C.L."/>
            <person name="Lu F."/>
            <person name="Nguyen T."/>
            <person name="Nusskern D.R."/>
            <person name="Pfannkoch C.M."/>
            <person name="Sitter C."/>
            <person name="Sutton G.G."/>
            <person name="Venter J.C."/>
            <person name="Wang Z."/>
            <person name="Woodage T."/>
            <person name="Zheng X.H."/>
            <person name="Zhong F."/>
        </authorList>
    </citation>
    <scope>NUCLEOTIDE SEQUENCE [LARGE SCALE GENOMIC DNA]</scope>
    <source>
        <strain>BN</strain>
        <strain evidence="2">Sprague-Dawley</strain>
    </source>
</reference>